<dbReference type="AlphaFoldDB" id="A0A7R7TL91"/>
<reference evidence="3" key="1">
    <citation type="submission" date="2021-01" db="EMBL/GenBank/DDBJ databases">
        <title>Complete Genome Sequence of Thermus thermophilus Strain HB5018, Isolated from Mine Onsen Hot Spring.</title>
        <authorList>
            <person name="Miyazaki K."/>
            <person name="Moriya T."/>
            <person name="Nemoto N."/>
            <person name="Oshima T."/>
            <person name="Yura K."/>
            <person name="Bessho Y."/>
        </authorList>
    </citation>
    <scope>NUCLEOTIDE SEQUENCE [LARGE SCALE GENOMIC DNA]</scope>
    <source>
        <strain evidence="3">HB5018</strain>
        <plasmid evidence="3">pHB5018c</plasmid>
    </source>
</reference>
<name>A0A7R7TL91_THETH</name>
<geneLocation type="plasmid" evidence="2 3">
    <name>pHB5018c</name>
</geneLocation>
<feature type="region of interest" description="Disordered" evidence="1">
    <location>
        <begin position="29"/>
        <end position="79"/>
    </location>
</feature>
<keyword evidence="2" id="KW-0614">Plasmid</keyword>
<proteinExistence type="predicted"/>
<evidence type="ECO:0000313" key="2">
    <source>
        <dbReference type="EMBL" id="BCP67546.1"/>
    </source>
</evidence>
<feature type="compositionally biased region" description="Gly residues" evidence="1">
    <location>
        <begin position="57"/>
        <end position="69"/>
    </location>
</feature>
<evidence type="ECO:0000313" key="3">
    <source>
        <dbReference type="Proteomes" id="UP000596099"/>
    </source>
</evidence>
<gene>
    <name evidence="2" type="ORF">TthHB5018_c24800</name>
</gene>
<dbReference type="Proteomes" id="UP000596099">
    <property type="component" value="Plasmid pHB5018c"/>
</dbReference>
<accession>A0A7R7TL91</accession>
<dbReference type="EMBL" id="AP024272">
    <property type="protein sequence ID" value="BCP67546.1"/>
    <property type="molecule type" value="Genomic_DNA"/>
</dbReference>
<evidence type="ECO:0000256" key="1">
    <source>
        <dbReference type="SAM" id="MobiDB-lite"/>
    </source>
</evidence>
<protein>
    <submittedName>
        <fullName evidence="2">Uncharacterized protein</fullName>
    </submittedName>
</protein>
<sequence>MGVRPPFPLLEEGRVPQEVDELFHAPHHVDPAPVHLVGGHHRPHHPGVGPAEDGEGGPRQGGVHPGGPGGLPPHLHGAVLQGGEVAHDKSLSTALKAS</sequence>
<organism evidence="2 3">
    <name type="scientific">Thermus thermophilus</name>
    <dbReference type="NCBI Taxonomy" id="274"/>
    <lineage>
        <taxon>Bacteria</taxon>
        <taxon>Thermotogati</taxon>
        <taxon>Deinococcota</taxon>
        <taxon>Deinococci</taxon>
        <taxon>Thermales</taxon>
        <taxon>Thermaceae</taxon>
        <taxon>Thermus</taxon>
    </lineage>
</organism>